<keyword evidence="4 8" id="KW-0227">DNA damage</keyword>
<feature type="domain" description="DNA replication/recombination mediator RecO N-terminal" evidence="9">
    <location>
        <begin position="2"/>
        <end position="70"/>
    </location>
</feature>
<keyword evidence="6 8" id="KW-0234">DNA repair</keyword>
<evidence type="ECO:0000313" key="10">
    <source>
        <dbReference type="EMBL" id="RDI75079.1"/>
    </source>
</evidence>
<dbReference type="InterPro" id="IPR012340">
    <property type="entry name" value="NA-bd_OB-fold"/>
</dbReference>
<dbReference type="Pfam" id="PF02565">
    <property type="entry name" value="RecO_C"/>
    <property type="match status" value="1"/>
</dbReference>
<accession>A0A7M2YYH4</accession>
<dbReference type="InterPro" id="IPR003717">
    <property type="entry name" value="RecO"/>
</dbReference>
<dbReference type="Gene3D" id="2.40.50.140">
    <property type="entry name" value="Nucleic acid-binding proteins"/>
    <property type="match status" value="1"/>
</dbReference>
<dbReference type="SUPFAM" id="SSF50249">
    <property type="entry name" value="Nucleic acid-binding proteins"/>
    <property type="match status" value="1"/>
</dbReference>
<evidence type="ECO:0000256" key="3">
    <source>
        <dbReference type="ARBA" id="ARBA00021310"/>
    </source>
</evidence>
<name>A0A7M2YYH4_9ACTN</name>
<proteinExistence type="inferred from homology"/>
<keyword evidence="5 8" id="KW-0233">DNA recombination</keyword>
<evidence type="ECO:0000259" key="9">
    <source>
        <dbReference type="Pfam" id="PF11967"/>
    </source>
</evidence>
<evidence type="ECO:0000256" key="7">
    <source>
        <dbReference type="ARBA" id="ARBA00033409"/>
    </source>
</evidence>
<dbReference type="InterPro" id="IPR042242">
    <property type="entry name" value="RecO_C"/>
</dbReference>
<gene>
    <name evidence="8" type="primary">recO</name>
    <name evidence="10" type="ORF">Gocc_0877</name>
</gene>
<reference evidence="10 11" key="1">
    <citation type="submission" date="2018-07" db="EMBL/GenBank/DDBJ databases">
        <title>High-quality-draft genome sequence of Gaiella occulta.</title>
        <authorList>
            <person name="Severino R."/>
            <person name="Froufe H.J.C."/>
            <person name="Rainey F.A."/>
            <person name="Barroso C."/>
            <person name="Albuquerque L."/>
            <person name="Lobo-Da-Cunha A."/>
            <person name="Da Costa M.S."/>
            <person name="Egas C."/>
        </authorList>
    </citation>
    <scope>NUCLEOTIDE SEQUENCE [LARGE SCALE GENOMIC DNA]</scope>
    <source>
        <strain evidence="10 11">F2-233</strain>
    </source>
</reference>
<dbReference type="PANTHER" id="PTHR33991:SF1">
    <property type="entry name" value="DNA REPAIR PROTEIN RECO"/>
    <property type="match status" value="1"/>
</dbReference>
<comment type="caution">
    <text evidence="10">The sequence shown here is derived from an EMBL/GenBank/DDBJ whole genome shotgun (WGS) entry which is preliminary data.</text>
</comment>
<keyword evidence="11" id="KW-1185">Reference proteome</keyword>
<evidence type="ECO:0000256" key="4">
    <source>
        <dbReference type="ARBA" id="ARBA00022763"/>
    </source>
</evidence>
<evidence type="ECO:0000256" key="2">
    <source>
        <dbReference type="ARBA" id="ARBA00007452"/>
    </source>
</evidence>
<dbReference type="PANTHER" id="PTHR33991">
    <property type="entry name" value="DNA REPAIR PROTEIN RECO"/>
    <property type="match status" value="1"/>
</dbReference>
<dbReference type="SUPFAM" id="SSF57863">
    <property type="entry name" value="ArfGap/RecO-like zinc finger"/>
    <property type="match status" value="1"/>
</dbReference>
<dbReference type="GO" id="GO:0006310">
    <property type="term" value="P:DNA recombination"/>
    <property type="evidence" value="ECO:0007669"/>
    <property type="project" value="UniProtKB-UniRule"/>
</dbReference>
<dbReference type="AlphaFoldDB" id="A0A7M2YYH4"/>
<organism evidence="10 11">
    <name type="scientific">Gaiella occulta</name>
    <dbReference type="NCBI Taxonomy" id="1002870"/>
    <lineage>
        <taxon>Bacteria</taxon>
        <taxon>Bacillati</taxon>
        <taxon>Actinomycetota</taxon>
        <taxon>Thermoleophilia</taxon>
        <taxon>Gaiellales</taxon>
        <taxon>Gaiellaceae</taxon>
        <taxon>Gaiella</taxon>
    </lineage>
</organism>
<dbReference type="Gene3D" id="1.20.1440.120">
    <property type="entry name" value="Recombination protein O, C-terminal domain"/>
    <property type="match status" value="1"/>
</dbReference>
<dbReference type="NCBIfam" id="TIGR00613">
    <property type="entry name" value="reco"/>
    <property type="match status" value="1"/>
</dbReference>
<dbReference type="Proteomes" id="UP000254134">
    <property type="component" value="Unassembled WGS sequence"/>
</dbReference>
<dbReference type="Pfam" id="PF11967">
    <property type="entry name" value="RecO_N"/>
    <property type="match status" value="1"/>
</dbReference>
<evidence type="ECO:0000256" key="6">
    <source>
        <dbReference type="ARBA" id="ARBA00023204"/>
    </source>
</evidence>
<dbReference type="EMBL" id="QQZY01000002">
    <property type="protein sequence ID" value="RDI75079.1"/>
    <property type="molecule type" value="Genomic_DNA"/>
</dbReference>
<dbReference type="InterPro" id="IPR022572">
    <property type="entry name" value="DNA_rep/recomb_RecO_N"/>
</dbReference>
<dbReference type="InterPro" id="IPR037278">
    <property type="entry name" value="ARFGAP/RecO"/>
</dbReference>
<evidence type="ECO:0000313" key="11">
    <source>
        <dbReference type="Proteomes" id="UP000254134"/>
    </source>
</evidence>
<protein>
    <recommendedName>
        <fullName evidence="3 8">DNA repair protein RecO</fullName>
    </recommendedName>
    <alternativeName>
        <fullName evidence="7 8">Recombination protein O</fullName>
    </alternativeName>
</protein>
<evidence type="ECO:0000256" key="8">
    <source>
        <dbReference type="HAMAP-Rule" id="MF_00201"/>
    </source>
</evidence>
<comment type="similarity">
    <text evidence="2 8">Belongs to the RecO family.</text>
</comment>
<sequence>MLRSFRLGEADRVLHVYTLERGRVGAVAKGVRKTKSRFGGRLEPFSHVELVLHQGRGDLDTVTGASLLRSHDRVRSEPYRLQVGTIGLEAMLRLFTEQEANERAFTALTRFLDALEAVPASAGARAALEPVVLSFQLKLLWVSGYMPHLGSCVECGEEDAPLVAFLPSAGGVLCAACDGGGIPLSPDGLHGIRTLLHTPIADAPAAELGERARRDTLAVVTGSYEHHGGFRLKTVSA</sequence>
<evidence type="ECO:0000256" key="5">
    <source>
        <dbReference type="ARBA" id="ARBA00023172"/>
    </source>
</evidence>
<evidence type="ECO:0000256" key="1">
    <source>
        <dbReference type="ARBA" id="ARBA00003065"/>
    </source>
</evidence>
<dbReference type="GO" id="GO:0043590">
    <property type="term" value="C:bacterial nucleoid"/>
    <property type="evidence" value="ECO:0007669"/>
    <property type="project" value="TreeGrafter"/>
</dbReference>
<dbReference type="HAMAP" id="MF_00201">
    <property type="entry name" value="RecO"/>
    <property type="match status" value="1"/>
</dbReference>
<dbReference type="GO" id="GO:0006302">
    <property type="term" value="P:double-strand break repair"/>
    <property type="evidence" value="ECO:0007669"/>
    <property type="project" value="TreeGrafter"/>
</dbReference>
<reference evidence="11" key="2">
    <citation type="journal article" date="2019" name="MicrobiologyOpen">
        <title>High-quality draft genome sequence of Gaiella occulta isolated from a 150 meter deep mineral water borehole and comparison with the genome sequences of other deep-branching lineages of the phylum Actinobacteria.</title>
        <authorList>
            <person name="Severino R."/>
            <person name="Froufe H.J.C."/>
            <person name="Barroso C."/>
            <person name="Albuquerque L."/>
            <person name="Lobo-da-Cunha A."/>
            <person name="da Costa M.S."/>
            <person name="Egas C."/>
        </authorList>
    </citation>
    <scope>NUCLEOTIDE SEQUENCE [LARGE SCALE GENOMIC DNA]</scope>
    <source>
        <strain evidence="11">F2-233</strain>
    </source>
</reference>
<comment type="function">
    <text evidence="1 8">Involved in DNA repair and RecF pathway recombination.</text>
</comment>